<accession>A0A318QX15</accession>
<dbReference type="Proteomes" id="UP000247807">
    <property type="component" value="Unassembled WGS sequence"/>
</dbReference>
<protein>
    <submittedName>
        <fullName evidence="2">Uncharacterized protein</fullName>
    </submittedName>
</protein>
<evidence type="ECO:0000256" key="1">
    <source>
        <dbReference type="SAM" id="Phobius"/>
    </source>
</evidence>
<dbReference type="AlphaFoldDB" id="A0A318QX15"/>
<keyword evidence="1" id="KW-0472">Membrane</keyword>
<proteinExistence type="predicted"/>
<comment type="caution">
    <text evidence="2">The sequence shown here is derived from an EMBL/GenBank/DDBJ whole genome shotgun (WGS) entry which is preliminary data.</text>
</comment>
<dbReference type="RefSeq" id="WP_158466914.1">
    <property type="nucleotide sequence ID" value="NZ_QJUE01000005.1"/>
</dbReference>
<dbReference type="InterPro" id="IPR045584">
    <property type="entry name" value="Pilin-like"/>
</dbReference>
<dbReference type="Gene3D" id="3.30.700.10">
    <property type="entry name" value="Glycoprotein, Type 4 Pilin"/>
    <property type="match status" value="1"/>
</dbReference>
<organism evidence="2 3">
    <name type="scientific">Prochlorococcus marinus XMU1408</name>
    <dbReference type="NCBI Taxonomy" id="2213228"/>
    <lineage>
        <taxon>Bacteria</taxon>
        <taxon>Bacillati</taxon>
        <taxon>Cyanobacteriota</taxon>
        <taxon>Cyanophyceae</taxon>
        <taxon>Synechococcales</taxon>
        <taxon>Prochlorococcaceae</taxon>
        <taxon>Prochlorococcus</taxon>
    </lineage>
</organism>
<name>A0A318QX15_PROMR</name>
<dbReference type="EMBL" id="QJUE01000005">
    <property type="protein sequence ID" value="PYE01085.1"/>
    <property type="molecule type" value="Genomic_DNA"/>
</dbReference>
<reference evidence="2 3" key="1">
    <citation type="journal article" date="2018" name="Appl. Environ. Microbiol.">
        <title>Genome rearrangement shapes Prochlorococcus ecological adaptation.</title>
        <authorList>
            <person name="Yan W."/>
            <person name="Wei S."/>
            <person name="Wang Q."/>
            <person name="Xiao X."/>
            <person name="Zeng Q."/>
            <person name="Jiao N."/>
            <person name="Zhang R."/>
        </authorList>
    </citation>
    <scope>NUCLEOTIDE SEQUENCE [LARGE SCALE GENOMIC DNA]</scope>
    <source>
        <strain evidence="2 3">XMU1408</strain>
    </source>
</reference>
<evidence type="ECO:0000313" key="3">
    <source>
        <dbReference type="Proteomes" id="UP000247807"/>
    </source>
</evidence>
<gene>
    <name evidence="2" type="ORF">DNJ73_06530</name>
</gene>
<feature type="transmembrane region" description="Helical" evidence="1">
    <location>
        <begin position="75"/>
        <end position="95"/>
    </location>
</feature>
<evidence type="ECO:0000313" key="2">
    <source>
        <dbReference type="EMBL" id="PYE01085.1"/>
    </source>
</evidence>
<keyword evidence="1" id="KW-1133">Transmembrane helix</keyword>
<dbReference type="SUPFAM" id="SSF54523">
    <property type="entry name" value="Pili subunits"/>
    <property type="match status" value="1"/>
</dbReference>
<keyword evidence="1" id="KW-0812">Transmembrane</keyword>
<sequence length="214" mass="23384">MNKQTKYPSLFDQALAIAIDEGKIESSKEAAPFQSGIVGENYLLFSKQRKLIKSIPLEKLKRNTRIVRNTNKAQGCFANSLVVTAILAFLSMLALPKFEGISEKAKSAAARNTIATMAKSCAVKIADAGTGTIIVPEIQGYKSKKKNIAGFYLGNNRKISGTSIVCPTTGEIKLISENEWKHPSYSYNFETGKKTCIADSGSYAEQWGCLNGEW</sequence>